<dbReference type="EMBL" id="JABBWE010000102">
    <property type="protein sequence ID" value="KAG1785864.1"/>
    <property type="molecule type" value="Genomic_DNA"/>
</dbReference>
<reference evidence="2" key="1">
    <citation type="journal article" date="2020" name="New Phytol.">
        <title>Comparative genomics reveals dynamic genome evolution in host specialist ectomycorrhizal fungi.</title>
        <authorList>
            <person name="Lofgren L.A."/>
            <person name="Nguyen N.H."/>
            <person name="Vilgalys R."/>
            <person name="Ruytinx J."/>
            <person name="Liao H.L."/>
            <person name="Branco S."/>
            <person name="Kuo A."/>
            <person name="LaButti K."/>
            <person name="Lipzen A."/>
            <person name="Andreopoulos W."/>
            <person name="Pangilinan J."/>
            <person name="Riley R."/>
            <person name="Hundley H."/>
            <person name="Na H."/>
            <person name="Barry K."/>
            <person name="Grigoriev I.V."/>
            <person name="Stajich J.E."/>
            <person name="Kennedy P.G."/>
        </authorList>
    </citation>
    <scope>NUCLEOTIDE SEQUENCE</scope>
    <source>
        <strain evidence="2">S12</strain>
    </source>
</reference>
<organism evidence="2 3">
    <name type="scientific">Suillus plorans</name>
    <dbReference type="NCBI Taxonomy" id="116603"/>
    <lineage>
        <taxon>Eukaryota</taxon>
        <taxon>Fungi</taxon>
        <taxon>Dikarya</taxon>
        <taxon>Basidiomycota</taxon>
        <taxon>Agaricomycotina</taxon>
        <taxon>Agaricomycetes</taxon>
        <taxon>Agaricomycetidae</taxon>
        <taxon>Boletales</taxon>
        <taxon>Suillineae</taxon>
        <taxon>Suillaceae</taxon>
        <taxon>Suillus</taxon>
    </lineage>
</organism>
<dbReference type="AlphaFoldDB" id="A0A9P7DAU5"/>
<dbReference type="RefSeq" id="XP_041153347.1">
    <property type="nucleotide sequence ID" value="XM_041311969.1"/>
</dbReference>
<evidence type="ECO:0000313" key="2">
    <source>
        <dbReference type="EMBL" id="KAG1785864.1"/>
    </source>
</evidence>
<feature type="signal peptide" evidence="1">
    <location>
        <begin position="1"/>
        <end position="20"/>
    </location>
</feature>
<sequence>MSSWSVIFLLTVQIRRLSWTLKVFGMKFPFFPVLHRIQIYSCPNITLVAAATGTDPRDKKTRRVWSKLPCKIEEHSDLGLSVLNFPGYGEPWSTYMHADTAQRGIHAIGFAHKLPIDKW</sequence>
<proteinExistence type="predicted"/>
<dbReference type="GeneID" id="64605733"/>
<keyword evidence="1" id="KW-0732">Signal</keyword>
<feature type="chain" id="PRO_5040218487" evidence="1">
    <location>
        <begin position="21"/>
        <end position="119"/>
    </location>
</feature>
<evidence type="ECO:0000313" key="3">
    <source>
        <dbReference type="Proteomes" id="UP000719766"/>
    </source>
</evidence>
<name>A0A9P7DAU5_9AGAM</name>
<evidence type="ECO:0000256" key="1">
    <source>
        <dbReference type="SAM" id="SignalP"/>
    </source>
</evidence>
<protein>
    <submittedName>
        <fullName evidence="2">Uncharacterized protein</fullName>
    </submittedName>
</protein>
<comment type="caution">
    <text evidence="2">The sequence shown here is derived from an EMBL/GenBank/DDBJ whole genome shotgun (WGS) entry which is preliminary data.</text>
</comment>
<accession>A0A9P7DAU5</accession>
<dbReference type="Proteomes" id="UP000719766">
    <property type="component" value="Unassembled WGS sequence"/>
</dbReference>
<keyword evidence="3" id="KW-1185">Reference proteome</keyword>
<gene>
    <name evidence="2" type="ORF">HD556DRAFT_89414</name>
</gene>